<dbReference type="EMBL" id="PYLS01000001">
    <property type="protein sequence ID" value="PST84785.1"/>
    <property type="molecule type" value="Genomic_DNA"/>
</dbReference>
<dbReference type="RefSeq" id="WP_107212894.1">
    <property type="nucleotide sequence ID" value="NZ_KZ686268.1"/>
</dbReference>
<keyword evidence="2" id="KW-1185">Reference proteome</keyword>
<reference evidence="1 2" key="1">
    <citation type="submission" date="2018-03" db="EMBL/GenBank/DDBJ databases">
        <authorList>
            <person name="Keele B.F."/>
        </authorList>
    </citation>
    <scope>NUCLEOTIDE SEQUENCE [LARGE SCALE GENOMIC DNA]</scope>
    <source>
        <strain evidence="1 2">YL28-9</strain>
    </source>
</reference>
<gene>
    <name evidence="1" type="ORF">C7T94_01275</name>
</gene>
<dbReference type="Proteomes" id="UP000240912">
    <property type="component" value="Unassembled WGS sequence"/>
</dbReference>
<proteinExistence type="predicted"/>
<protein>
    <recommendedName>
        <fullName evidence="3">Glutathionylspermidine synthase pre-ATP-grasp-like domain-containing protein</fullName>
    </recommendedName>
</protein>
<evidence type="ECO:0008006" key="3">
    <source>
        <dbReference type="Google" id="ProtNLM"/>
    </source>
</evidence>
<comment type="caution">
    <text evidence="1">The sequence shown here is derived from an EMBL/GenBank/DDBJ whole genome shotgun (WGS) entry which is preliminary data.</text>
</comment>
<organism evidence="1 2">
    <name type="scientific">Pedobacter yulinensis</name>
    <dbReference type="NCBI Taxonomy" id="2126353"/>
    <lineage>
        <taxon>Bacteria</taxon>
        <taxon>Pseudomonadati</taxon>
        <taxon>Bacteroidota</taxon>
        <taxon>Sphingobacteriia</taxon>
        <taxon>Sphingobacteriales</taxon>
        <taxon>Sphingobacteriaceae</taxon>
        <taxon>Pedobacter</taxon>
    </lineage>
</organism>
<dbReference type="OrthoDB" id="108192at2"/>
<accession>A0A2T3HQQ1</accession>
<sequence length="394" mass="45286">MIPEQRAAFNRSFTVEKYRRFLDSVAAGYCPVPFRLAETPVFIPAQLRLHLEQAGKELLSVICRADFKELTKRAIPDSWQIPNENGHPHFLTFDFAVCQAEAGQLFPQLIEMQGFPSLYGFQQHLADHFRGIYDIDSQLSHLFGGLDRQAYLAQLREVVVGSHNPEEVVIMDTDIPRQKTLIDFLVTRQICGIGIVSLEEIRREGRALYYLREGRRIPIRRIYNRLIFDEIAANPGAFISEFDPRLEADIEWVAHPNWFYRISKFTMPLLNSTYVPECRFLHELNTIPPDLENYVLKPLFSFGGAGVNVDVTQEDIKRIPDPENWILQRKVVYAPVVRSPSGFVKAEIRLLYLWPDGGQPQLCTNLVRLSRGPMIGVRYNQDCDWVGGTIGFME</sequence>
<dbReference type="SUPFAM" id="SSF56059">
    <property type="entry name" value="Glutathione synthetase ATP-binding domain-like"/>
    <property type="match status" value="1"/>
</dbReference>
<evidence type="ECO:0000313" key="2">
    <source>
        <dbReference type="Proteomes" id="UP000240912"/>
    </source>
</evidence>
<name>A0A2T3HQQ1_9SPHI</name>
<dbReference type="AlphaFoldDB" id="A0A2T3HQQ1"/>
<evidence type="ECO:0000313" key="1">
    <source>
        <dbReference type="EMBL" id="PST84785.1"/>
    </source>
</evidence>